<name>A0A160TFB4_9ZZZZ</name>
<reference evidence="2" key="1">
    <citation type="submission" date="2015-10" db="EMBL/GenBank/DDBJ databases">
        <authorList>
            <person name="Gilbert D.G."/>
        </authorList>
    </citation>
    <scope>NUCLEOTIDE SEQUENCE</scope>
</reference>
<feature type="region of interest" description="Disordered" evidence="1">
    <location>
        <begin position="98"/>
        <end position="122"/>
    </location>
</feature>
<evidence type="ECO:0000256" key="1">
    <source>
        <dbReference type="SAM" id="MobiDB-lite"/>
    </source>
</evidence>
<accession>A0A160TFB4</accession>
<evidence type="ECO:0008006" key="3">
    <source>
        <dbReference type="Google" id="ProtNLM"/>
    </source>
</evidence>
<dbReference type="EMBL" id="CZQC01000070">
    <property type="protein sequence ID" value="CUS42733.1"/>
    <property type="molecule type" value="Genomic_DNA"/>
</dbReference>
<evidence type="ECO:0000313" key="2">
    <source>
        <dbReference type="EMBL" id="CUS42733.1"/>
    </source>
</evidence>
<organism evidence="2">
    <name type="scientific">hydrothermal vent metagenome</name>
    <dbReference type="NCBI Taxonomy" id="652676"/>
    <lineage>
        <taxon>unclassified sequences</taxon>
        <taxon>metagenomes</taxon>
        <taxon>ecological metagenomes</taxon>
    </lineage>
</organism>
<protein>
    <recommendedName>
        <fullName evidence="3">KTSC domain-containing protein</fullName>
    </recommendedName>
</protein>
<dbReference type="AlphaFoldDB" id="A0A160TFB4"/>
<proteinExistence type="predicted"/>
<gene>
    <name evidence="2" type="ORF">MGWOODY_Tha1111</name>
</gene>
<sequence>MKSLVTFSALLALSAPTLAATDTRMVCQHEGSVRLIEVIYSGDYDVPCDVRYTKDNGVQVLWSAAFEVGYCEAQAAAFVEKQRAWGWSCDAEAIDDAETPAVEEAQVSNTDNSLMADLPESN</sequence>